<reference evidence="25 27" key="1">
    <citation type="journal article" date="2011" name="Science">
        <title>Comparative functional genomics of the fission yeasts.</title>
        <authorList>
            <person name="Rhind N."/>
            <person name="Chen Z."/>
            <person name="Yassour M."/>
            <person name="Thompson D.A."/>
            <person name="Haas B.J."/>
            <person name="Habib N."/>
            <person name="Wapinski I."/>
            <person name="Roy S."/>
            <person name="Lin M.F."/>
            <person name="Heiman D.I."/>
            <person name="Young S.K."/>
            <person name="Furuya K."/>
            <person name="Guo Y."/>
            <person name="Pidoux A."/>
            <person name="Chen H.M."/>
            <person name="Robbertse B."/>
            <person name="Goldberg J.M."/>
            <person name="Aoki K."/>
            <person name="Bayne E.H."/>
            <person name="Berlin A.M."/>
            <person name="Desjardins C.A."/>
            <person name="Dobbs E."/>
            <person name="Dukaj L."/>
            <person name="Fan L."/>
            <person name="FitzGerald M.G."/>
            <person name="French C."/>
            <person name="Gujja S."/>
            <person name="Hansen K."/>
            <person name="Keifenheim D."/>
            <person name="Levin J.Z."/>
            <person name="Mosher R.A."/>
            <person name="Mueller C.A."/>
            <person name="Pfiffner J."/>
            <person name="Priest M."/>
            <person name="Russ C."/>
            <person name="Smialowska A."/>
            <person name="Swoboda P."/>
            <person name="Sykes S.M."/>
            <person name="Vaughn M."/>
            <person name="Vengrova S."/>
            <person name="Yoder R."/>
            <person name="Zeng Q."/>
            <person name="Allshire R."/>
            <person name="Baulcombe D."/>
            <person name="Birren B.W."/>
            <person name="Brown W."/>
            <person name="Ekwall K."/>
            <person name="Kellis M."/>
            <person name="Leatherwood J."/>
            <person name="Levin H."/>
            <person name="Margalit H."/>
            <person name="Martienssen R."/>
            <person name="Nieduszynski C.A."/>
            <person name="Spatafora J.W."/>
            <person name="Friedman N."/>
            <person name="Dalgaard J.Z."/>
            <person name="Baumann P."/>
            <person name="Niki H."/>
            <person name="Regev A."/>
            <person name="Nusbaum C."/>
        </authorList>
    </citation>
    <scope>NUCLEOTIDE SEQUENCE [LARGE SCALE GENOMIC DNA]</scope>
    <source>
        <strain evidence="27">yFS275 / FY16936</strain>
    </source>
</reference>
<dbReference type="PANTHER" id="PTHR14134">
    <property type="entry name" value="E3 UBIQUITIN-PROTEIN LIGASE RAD18"/>
    <property type="match status" value="1"/>
</dbReference>
<evidence type="ECO:0000256" key="1">
    <source>
        <dbReference type="ARBA" id="ARBA00000900"/>
    </source>
</evidence>
<dbReference type="GO" id="GO:0008270">
    <property type="term" value="F:zinc ion binding"/>
    <property type="evidence" value="ECO:0007669"/>
    <property type="project" value="UniProtKB-KW"/>
</dbReference>
<feature type="compositionally biased region" description="Basic and acidic residues" evidence="21">
    <location>
        <begin position="415"/>
        <end position="426"/>
    </location>
</feature>
<evidence type="ECO:0000256" key="3">
    <source>
        <dbReference type="ARBA" id="ARBA00004906"/>
    </source>
</evidence>
<feature type="region of interest" description="Disordered" evidence="21">
    <location>
        <begin position="384"/>
        <end position="426"/>
    </location>
</feature>
<feature type="compositionally biased region" description="Low complexity" evidence="21">
    <location>
        <begin position="141"/>
        <end position="156"/>
    </location>
</feature>
<feature type="compositionally biased region" description="Low complexity" evidence="21">
    <location>
        <begin position="245"/>
        <end position="272"/>
    </location>
</feature>
<evidence type="ECO:0000259" key="23">
    <source>
        <dbReference type="PROSITE" id="PS50800"/>
    </source>
</evidence>
<evidence type="ECO:0000256" key="10">
    <source>
        <dbReference type="ARBA" id="ARBA00022771"/>
    </source>
</evidence>
<evidence type="ECO:0000256" key="13">
    <source>
        <dbReference type="ARBA" id="ARBA00023125"/>
    </source>
</evidence>
<dbReference type="PROSITE" id="PS00518">
    <property type="entry name" value="ZF_RING_1"/>
    <property type="match status" value="1"/>
</dbReference>
<keyword evidence="13" id="KW-0238">DNA-binding</keyword>
<evidence type="ECO:0000256" key="20">
    <source>
        <dbReference type="PROSITE-ProRule" id="PRU01256"/>
    </source>
</evidence>
<evidence type="ECO:0000313" key="26">
    <source>
        <dbReference type="JaponicusDB" id="SJAG_00819"/>
    </source>
</evidence>
<evidence type="ECO:0000256" key="6">
    <source>
        <dbReference type="ARBA" id="ARBA00015551"/>
    </source>
</evidence>
<dbReference type="SMART" id="SM00184">
    <property type="entry name" value="RING"/>
    <property type="match status" value="1"/>
</dbReference>
<dbReference type="RefSeq" id="XP_002172085.1">
    <property type="nucleotide sequence ID" value="XM_002172049.1"/>
</dbReference>
<gene>
    <name evidence="26" type="primary">rhp18</name>
    <name evidence="25" type="ORF">SJAG_00819</name>
</gene>
<keyword evidence="9 20" id="KW-0227">DNA damage</keyword>
<keyword evidence="8" id="KW-0479">Metal-binding</keyword>
<evidence type="ECO:0000256" key="11">
    <source>
        <dbReference type="ARBA" id="ARBA00022786"/>
    </source>
</evidence>
<accession>B6JWP1</accession>
<keyword evidence="15" id="KW-0539">Nucleus</keyword>
<keyword evidence="27" id="KW-1185">Reference proteome</keyword>
<evidence type="ECO:0000256" key="8">
    <source>
        <dbReference type="ARBA" id="ARBA00022723"/>
    </source>
</evidence>
<dbReference type="eggNOG" id="KOG0287">
    <property type="taxonomic scope" value="Eukaryota"/>
</dbReference>
<dbReference type="FunFam" id="3.30.40.10:FF:000172">
    <property type="entry name" value="E3 ubiquitin-protein ligase RAD18"/>
    <property type="match status" value="1"/>
</dbReference>
<dbReference type="SUPFAM" id="SSF57850">
    <property type="entry name" value="RING/U-box"/>
    <property type="match status" value="1"/>
</dbReference>
<dbReference type="VEuPathDB" id="FungiDB:SJAG_00819"/>
<organism evidence="25 27">
    <name type="scientific">Schizosaccharomyces japonicus (strain yFS275 / FY16936)</name>
    <name type="common">Fission yeast</name>
    <dbReference type="NCBI Taxonomy" id="402676"/>
    <lineage>
        <taxon>Eukaryota</taxon>
        <taxon>Fungi</taxon>
        <taxon>Dikarya</taxon>
        <taxon>Ascomycota</taxon>
        <taxon>Taphrinomycotina</taxon>
        <taxon>Schizosaccharomycetes</taxon>
        <taxon>Schizosaccharomycetales</taxon>
        <taxon>Schizosaccharomycetaceae</taxon>
        <taxon>Schizosaccharomyces</taxon>
    </lineage>
</organism>
<dbReference type="EC" id="2.3.2.27" evidence="5"/>
<dbReference type="GeneID" id="7048893"/>
<dbReference type="InterPro" id="IPR017907">
    <property type="entry name" value="Znf_RING_CS"/>
</dbReference>
<evidence type="ECO:0000256" key="19">
    <source>
        <dbReference type="PROSITE-ProRule" id="PRU00175"/>
    </source>
</evidence>
<dbReference type="PROSITE" id="PS50089">
    <property type="entry name" value="ZF_RING_2"/>
    <property type="match status" value="1"/>
</dbReference>
<keyword evidence="7" id="KW-0808">Transferase</keyword>
<sequence>MQADTTDSSDWQNTRLPSLTSFESLLRCPICHDFFSGPLITSCCHSFCSYCIRCYLKDHSICPICRSEQQESRLRKNLVVEELVEGFNKLRSSLLEQLAPVPEPIPESESKSICLPEPIVEDELVYVDEVSNSPSMTIKNSPSPVVSIPSRSSRASTGKKRKVAPATVPCPICDDQISEDQIQSHVNACIDKQEKAASLQHEIQELESSLNSLADSNASRSKTNALKRTLLSKRNTLQRLRTPQSILPSSSSSSSTSLATTNSGLSVSVTSTVSRNHREMPIEERVRLPKITYAILSESKMRSKLSELGLPTDGNKQTLQRRHSQWVTMYNANLDRTHPVTRAVLLRELRDWEYAQSRKPIVKRDKIGGPDWEKLYADDFERLVGNARNNMKRNSTAKKPGESKNNISAGASSDAAREPTSHESEV</sequence>
<feature type="domain" description="UBZ4-type" evidence="24">
    <location>
        <begin position="167"/>
        <end position="194"/>
    </location>
</feature>
<proteinExistence type="inferred from homology"/>
<evidence type="ECO:0000256" key="5">
    <source>
        <dbReference type="ARBA" id="ARBA00012483"/>
    </source>
</evidence>
<evidence type="ECO:0000256" key="21">
    <source>
        <dbReference type="SAM" id="MobiDB-lite"/>
    </source>
</evidence>
<dbReference type="Proteomes" id="UP000001744">
    <property type="component" value="Unassembled WGS sequence"/>
</dbReference>
<evidence type="ECO:0000256" key="2">
    <source>
        <dbReference type="ARBA" id="ARBA00004123"/>
    </source>
</evidence>
<evidence type="ECO:0000256" key="16">
    <source>
        <dbReference type="ARBA" id="ARBA00031783"/>
    </source>
</evidence>
<evidence type="ECO:0000259" key="22">
    <source>
        <dbReference type="PROSITE" id="PS50089"/>
    </source>
</evidence>
<evidence type="ECO:0000256" key="4">
    <source>
        <dbReference type="ARBA" id="ARBA00009506"/>
    </source>
</evidence>
<name>B6JWP1_SCHJY</name>
<dbReference type="InterPro" id="IPR039577">
    <property type="entry name" value="Rad18"/>
</dbReference>
<dbReference type="InterPro" id="IPR006642">
    <property type="entry name" value="Rad18_UBZ4"/>
</dbReference>
<dbReference type="GO" id="GO:0006513">
    <property type="term" value="P:protein monoubiquitination"/>
    <property type="evidence" value="ECO:0000318"/>
    <property type="project" value="GO_Central"/>
</dbReference>
<comment type="pathway">
    <text evidence="3">Protein modification; protein ubiquitination.</text>
</comment>
<keyword evidence="10 19" id="KW-0863">Zinc-finger</keyword>
<comment type="similarity">
    <text evidence="4">Belongs to the RAD18 family.</text>
</comment>
<feature type="domain" description="RING-type" evidence="22">
    <location>
        <begin position="28"/>
        <end position="66"/>
    </location>
</feature>
<evidence type="ECO:0000256" key="15">
    <source>
        <dbReference type="ARBA" id="ARBA00023242"/>
    </source>
</evidence>
<evidence type="ECO:0000256" key="9">
    <source>
        <dbReference type="ARBA" id="ARBA00022763"/>
    </source>
</evidence>
<dbReference type="PANTHER" id="PTHR14134:SF2">
    <property type="entry name" value="E3 UBIQUITIN-PROTEIN LIGASE RAD18"/>
    <property type="match status" value="1"/>
</dbReference>
<dbReference type="JaponicusDB" id="SJAG_00819">
    <property type="gene designation" value="rhp18"/>
</dbReference>
<evidence type="ECO:0000256" key="17">
    <source>
        <dbReference type="ARBA" id="ARBA00074353"/>
    </source>
</evidence>
<keyword evidence="12" id="KW-0862">Zinc</keyword>
<keyword evidence="14 20" id="KW-0234">DNA repair</keyword>
<dbReference type="OMA" id="IPNTGPR"/>
<evidence type="ECO:0000259" key="24">
    <source>
        <dbReference type="PROSITE" id="PS51908"/>
    </source>
</evidence>
<dbReference type="InterPro" id="IPR003034">
    <property type="entry name" value="SAP_dom"/>
</dbReference>
<feature type="region of interest" description="Disordered" evidence="21">
    <location>
        <begin position="213"/>
        <end position="272"/>
    </location>
</feature>
<dbReference type="GO" id="GO:0061630">
    <property type="term" value="F:ubiquitin protein ligase activity"/>
    <property type="evidence" value="ECO:0007669"/>
    <property type="project" value="UniProtKB-EC"/>
</dbReference>
<dbReference type="STRING" id="402676.B6JWP1"/>
<evidence type="ECO:0000256" key="14">
    <source>
        <dbReference type="ARBA" id="ARBA00023204"/>
    </source>
</evidence>
<comment type="subcellular location">
    <subcellularLocation>
        <location evidence="2">Nucleus</location>
    </subcellularLocation>
</comment>
<dbReference type="EMBL" id="KE651166">
    <property type="protein sequence ID" value="EEB05792.1"/>
    <property type="molecule type" value="Genomic_DNA"/>
</dbReference>
<evidence type="ECO:0000256" key="18">
    <source>
        <dbReference type="ARBA" id="ARBA00082369"/>
    </source>
</evidence>
<dbReference type="GO" id="GO:0006301">
    <property type="term" value="P:DNA damage tolerance"/>
    <property type="evidence" value="ECO:0000318"/>
    <property type="project" value="GO_Central"/>
</dbReference>
<dbReference type="InterPro" id="IPR001841">
    <property type="entry name" value="Znf_RING"/>
</dbReference>
<dbReference type="Gene3D" id="3.30.40.10">
    <property type="entry name" value="Zinc/RING finger domain, C3HC4 (zinc finger)"/>
    <property type="match status" value="1"/>
</dbReference>
<evidence type="ECO:0000256" key="12">
    <source>
        <dbReference type="ARBA" id="ARBA00022833"/>
    </source>
</evidence>
<dbReference type="Pfam" id="PF02037">
    <property type="entry name" value="SAP"/>
    <property type="match status" value="1"/>
</dbReference>
<protein>
    <recommendedName>
        <fullName evidence="6">Postreplication repair E3 ubiquitin-protein ligase RAD18</fullName>
        <ecNumber evidence="5">2.3.2.27</ecNumber>
    </recommendedName>
    <alternativeName>
        <fullName evidence="17">Postreplication repair E3 ubiquitin-protein ligase rad18</fullName>
    </alternativeName>
    <alternativeName>
        <fullName evidence="16 18">RING-type E3 ubiquitin transferase RAD18</fullName>
    </alternativeName>
</protein>
<feature type="domain" description="SAP" evidence="23">
    <location>
        <begin position="293"/>
        <end position="327"/>
    </location>
</feature>
<evidence type="ECO:0000313" key="27">
    <source>
        <dbReference type="Proteomes" id="UP000001744"/>
    </source>
</evidence>
<evidence type="ECO:0000256" key="7">
    <source>
        <dbReference type="ARBA" id="ARBA00022679"/>
    </source>
</evidence>
<dbReference type="HOGENOM" id="CLU_028491_2_0_1"/>
<dbReference type="GO" id="GO:0005634">
    <property type="term" value="C:nucleus"/>
    <property type="evidence" value="ECO:0000318"/>
    <property type="project" value="GO_Central"/>
</dbReference>
<keyword evidence="11" id="KW-0833">Ubl conjugation pathway</keyword>
<feature type="compositionally biased region" description="Polar residues" evidence="21">
    <location>
        <begin position="222"/>
        <end position="244"/>
    </location>
</feature>
<dbReference type="AlphaFoldDB" id="B6JWP1"/>
<dbReference type="PROSITE" id="PS51908">
    <property type="entry name" value="ZF_UBZ4"/>
    <property type="match status" value="1"/>
</dbReference>
<dbReference type="SMART" id="SM00513">
    <property type="entry name" value="SAP"/>
    <property type="match status" value="1"/>
</dbReference>
<dbReference type="UniPathway" id="UPA00143"/>
<dbReference type="InterPro" id="IPR013083">
    <property type="entry name" value="Znf_RING/FYVE/PHD"/>
</dbReference>
<feature type="region of interest" description="Disordered" evidence="21">
    <location>
        <begin position="136"/>
        <end position="161"/>
    </location>
</feature>
<evidence type="ECO:0000313" key="25">
    <source>
        <dbReference type="EMBL" id="EEB05792.1"/>
    </source>
</evidence>
<dbReference type="GO" id="GO:0003697">
    <property type="term" value="F:single-stranded DNA binding"/>
    <property type="evidence" value="ECO:0007669"/>
    <property type="project" value="InterPro"/>
</dbReference>
<dbReference type="GO" id="GO:0036297">
    <property type="term" value="P:interstrand cross-link repair"/>
    <property type="evidence" value="ECO:0007669"/>
    <property type="project" value="EnsemblFungi"/>
</dbReference>
<comment type="catalytic activity">
    <reaction evidence="1">
        <text>S-ubiquitinyl-[E2 ubiquitin-conjugating enzyme]-L-cysteine + [acceptor protein]-L-lysine = [E2 ubiquitin-conjugating enzyme]-L-cysteine + N(6)-ubiquitinyl-[acceptor protein]-L-lysine.</text>
        <dbReference type="EC" id="2.3.2.27"/>
    </reaction>
</comment>
<dbReference type="GO" id="GO:0097505">
    <property type="term" value="C:Rad6-Rad18 complex"/>
    <property type="evidence" value="ECO:0000318"/>
    <property type="project" value="GO_Central"/>
</dbReference>
<dbReference type="OrthoDB" id="9049620at2759"/>
<dbReference type="PROSITE" id="PS50800">
    <property type="entry name" value="SAP"/>
    <property type="match status" value="1"/>
</dbReference>
<dbReference type="Pfam" id="PF13923">
    <property type="entry name" value="zf-C3HC4_2"/>
    <property type="match status" value="1"/>
</dbReference>